<gene>
    <name evidence="2" type="ORF">LP52_17865</name>
</gene>
<comment type="caution">
    <text evidence="2">The sequence shown here is derived from an EMBL/GenBank/DDBJ whole genome shotgun (WGS) entry which is preliminary data.</text>
</comment>
<dbReference type="InterPro" id="IPR037523">
    <property type="entry name" value="VOC_core"/>
</dbReference>
<dbReference type="AlphaFoldDB" id="A0A0C2JFS1"/>
<dbReference type="CDD" id="cd06587">
    <property type="entry name" value="VOC"/>
    <property type="match status" value="1"/>
</dbReference>
<feature type="domain" description="VOC" evidence="1">
    <location>
        <begin position="4"/>
        <end position="130"/>
    </location>
</feature>
<dbReference type="Gene3D" id="3.10.180.10">
    <property type="entry name" value="2,3-Dihydroxybiphenyl 1,2-Dioxygenase, domain 1"/>
    <property type="match status" value="1"/>
</dbReference>
<reference evidence="3" key="1">
    <citation type="journal article" date="2015" name="Chem. Biol.">
        <title>Structure, bioactivity, and resistance mechanism of streptomonomicin, an unusual lasso Peptide from an understudied halophilic actinomycete.</title>
        <authorList>
            <person name="Metelev M."/>
            <person name="Tietz J.I."/>
            <person name="Melby J.O."/>
            <person name="Blair P.M."/>
            <person name="Zhu L."/>
            <person name="Livnat I."/>
            <person name="Severinov K."/>
            <person name="Mitchell D.A."/>
        </authorList>
    </citation>
    <scope>NUCLEOTIDE SEQUENCE [LARGE SCALE GENOMIC DNA]</scope>
    <source>
        <strain evidence="3">YIM 90003</strain>
    </source>
</reference>
<dbReference type="PANTHER" id="PTHR35908">
    <property type="entry name" value="HYPOTHETICAL FUSION PROTEIN"/>
    <property type="match status" value="1"/>
</dbReference>
<dbReference type="Pfam" id="PF18029">
    <property type="entry name" value="Glyoxalase_6"/>
    <property type="match status" value="1"/>
</dbReference>
<protein>
    <recommendedName>
        <fullName evidence="1">VOC domain-containing protein</fullName>
    </recommendedName>
</protein>
<evidence type="ECO:0000259" key="1">
    <source>
        <dbReference type="PROSITE" id="PS51819"/>
    </source>
</evidence>
<dbReference type="OrthoDB" id="1645442at2"/>
<dbReference type="PANTHER" id="PTHR35908:SF1">
    <property type="entry name" value="CONSERVED PROTEIN"/>
    <property type="match status" value="1"/>
</dbReference>
<dbReference type="STRING" id="183763.LP52_17865"/>
<dbReference type="Proteomes" id="UP000031675">
    <property type="component" value="Unassembled WGS sequence"/>
</dbReference>
<dbReference type="InterPro" id="IPR029068">
    <property type="entry name" value="Glyas_Bleomycin-R_OHBP_Dase"/>
</dbReference>
<dbReference type="InterPro" id="IPR041581">
    <property type="entry name" value="Glyoxalase_6"/>
</dbReference>
<evidence type="ECO:0000313" key="3">
    <source>
        <dbReference type="Proteomes" id="UP000031675"/>
    </source>
</evidence>
<accession>A0A0C2JFS1</accession>
<sequence length="132" mass="14485">MATRLQTVVLETRDPQALARFYAELLGVRITRVDDAWVDIGDDGTTRLSFQHAPGHEPPTWPDDTASMQIHLDFDVDDIDESEAAALALGATRLPWDSAQEVDQGLRSASEGGFRVYTDPAGHPFCLCWGDG</sequence>
<organism evidence="2 3">
    <name type="scientific">Streptomonospora alba</name>
    <dbReference type="NCBI Taxonomy" id="183763"/>
    <lineage>
        <taxon>Bacteria</taxon>
        <taxon>Bacillati</taxon>
        <taxon>Actinomycetota</taxon>
        <taxon>Actinomycetes</taxon>
        <taxon>Streptosporangiales</taxon>
        <taxon>Nocardiopsidaceae</taxon>
        <taxon>Streptomonospora</taxon>
    </lineage>
</organism>
<dbReference type="PROSITE" id="PS51819">
    <property type="entry name" value="VOC"/>
    <property type="match status" value="1"/>
</dbReference>
<keyword evidence="3" id="KW-1185">Reference proteome</keyword>
<dbReference type="SUPFAM" id="SSF54593">
    <property type="entry name" value="Glyoxalase/Bleomycin resistance protein/Dihydroxybiphenyl dioxygenase"/>
    <property type="match status" value="1"/>
</dbReference>
<proteinExistence type="predicted"/>
<dbReference type="RefSeq" id="WP_040275152.1">
    <property type="nucleotide sequence ID" value="NZ_JROO01000033.1"/>
</dbReference>
<evidence type="ECO:0000313" key="2">
    <source>
        <dbReference type="EMBL" id="KIH97690.1"/>
    </source>
</evidence>
<dbReference type="EMBL" id="JROO01000033">
    <property type="protein sequence ID" value="KIH97690.1"/>
    <property type="molecule type" value="Genomic_DNA"/>
</dbReference>
<name>A0A0C2JFS1_9ACTN</name>